<evidence type="ECO:0000256" key="2">
    <source>
        <dbReference type="ARBA" id="ARBA00004922"/>
    </source>
</evidence>
<comment type="catalytic activity">
    <reaction evidence="9">
        <text>N(4)-(alpha-D-Man-(1-&gt;2)-alpha-D-Man-(1-&gt;2)-alpha-D-Man-(1-&gt;3)-[alpha-D-Man-(1-&gt;3)-[alpha-D-Man-(1-&gt;2)-alpha-D-Man-(1-&gt;6)]-alpha-D-Man-(1-&gt;6)]-beta-D-Man-(1-&gt;4)-beta-D-GlcNAc-(1-&gt;4)-beta-D-GlcNAc)-L-asparaginyl-[protein] (N-glucan mannose isomer 8A1,2,3B1,3) + 3 H2O = N(4)-(alpha-D-Man-(1-&gt;3)-[alpha-D-Man-(1-&gt;3)-[alpha-D-Man-(1-&gt;6)]-alpha-D-Man-(1-&gt;6)]-beta-D-Man-(1-&gt;4)-beta-D-GlcNAc-(1-&gt;4)-beta-D-GlcNAc)-L-asparaginyl-[protein] (N-glucan mannose isomer 5A1,2) + 3 beta-D-mannose</text>
        <dbReference type="Rhea" id="RHEA:56028"/>
        <dbReference type="Rhea" id="RHEA-COMP:14358"/>
        <dbReference type="Rhea" id="RHEA-COMP:14367"/>
        <dbReference type="ChEBI" id="CHEBI:15377"/>
        <dbReference type="ChEBI" id="CHEBI:28563"/>
        <dbReference type="ChEBI" id="CHEBI:59087"/>
        <dbReference type="ChEBI" id="CHEBI:60628"/>
        <dbReference type="EC" id="3.2.1.113"/>
    </reaction>
</comment>
<dbReference type="GO" id="GO:0005509">
    <property type="term" value="F:calcium ion binding"/>
    <property type="evidence" value="ECO:0007669"/>
    <property type="project" value="InterPro"/>
</dbReference>
<name>A0A139IRC0_9PEZI</name>
<dbReference type="GO" id="GO:0036503">
    <property type="term" value="P:ERAD pathway"/>
    <property type="evidence" value="ECO:0007669"/>
    <property type="project" value="UniProtKB-ARBA"/>
</dbReference>
<evidence type="ECO:0000313" key="15">
    <source>
        <dbReference type="Proteomes" id="UP000073492"/>
    </source>
</evidence>
<dbReference type="InterPro" id="IPR001382">
    <property type="entry name" value="Glyco_hydro_47"/>
</dbReference>
<dbReference type="OrthoDB" id="8118055at2759"/>
<reference evidence="14 15" key="1">
    <citation type="submission" date="2015-07" db="EMBL/GenBank/DDBJ databases">
        <title>Comparative genomics of the Sigatoka disease complex on banana suggests a link between parallel evolutionary changes in Pseudocercospora fijiensis and Pseudocercospora eumusae and increased virulence on the banana host.</title>
        <authorList>
            <person name="Chang T.-C."/>
            <person name="Salvucci A."/>
            <person name="Crous P.W."/>
            <person name="Stergiopoulos I."/>
        </authorList>
    </citation>
    <scope>NUCLEOTIDE SEQUENCE [LARGE SCALE GENOMIC DNA]</scope>
    <source>
        <strain evidence="14 15">CBS 116634</strain>
    </source>
</reference>
<comment type="cofactor">
    <cofactor evidence="1 12">
        <name>Ca(2+)</name>
        <dbReference type="ChEBI" id="CHEBI:29108"/>
    </cofactor>
</comment>
<dbReference type="FunFam" id="1.50.10.10:FF:000047">
    <property type="entry name" value="Mannosyl-oligosaccharide alpha-1,2-mannosidase"/>
    <property type="match status" value="1"/>
</dbReference>
<keyword evidence="6" id="KW-1015">Disulfide bond</keyword>
<dbReference type="Gene3D" id="1.50.10.10">
    <property type="match status" value="1"/>
</dbReference>
<protein>
    <recommendedName>
        <fullName evidence="13">alpha-1,2-Mannosidase</fullName>
        <ecNumber evidence="13">3.2.1.-</ecNumber>
    </recommendedName>
</protein>
<dbReference type="UniPathway" id="UPA00378"/>
<feature type="active site" description="Proton donor" evidence="11">
    <location>
        <position position="129"/>
    </location>
</feature>
<keyword evidence="7" id="KW-0325">Glycoprotein</keyword>
<keyword evidence="8 13" id="KW-0326">Glycosidase</keyword>
<evidence type="ECO:0000256" key="5">
    <source>
        <dbReference type="ARBA" id="ARBA00022801"/>
    </source>
</evidence>
<keyword evidence="4" id="KW-0732">Signal</keyword>
<dbReference type="GO" id="GO:0016020">
    <property type="term" value="C:membrane"/>
    <property type="evidence" value="ECO:0007669"/>
    <property type="project" value="InterPro"/>
</dbReference>
<proteinExistence type="inferred from homology"/>
<evidence type="ECO:0000313" key="14">
    <source>
        <dbReference type="EMBL" id="KXT17114.1"/>
    </source>
</evidence>
<dbReference type="Proteomes" id="UP000073492">
    <property type="component" value="Unassembled WGS sequence"/>
</dbReference>
<dbReference type="GO" id="GO:0004571">
    <property type="term" value="F:mannosyl-oligosaccharide 1,2-alpha-mannosidase activity"/>
    <property type="evidence" value="ECO:0007669"/>
    <property type="project" value="UniProtKB-EC"/>
</dbReference>
<evidence type="ECO:0000256" key="12">
    <source>
        <dbReference type="PIRSR" id="PIRSR601382-2"/>
    </source>
</evidence>
<evidence type="ECO:0000256" key="8">
    <source>
        <dbReference type="ARBA" id="ARBA00023295"/>
    </source>
</evidence>
<dbReference type="EC" id="3.2.1.-" evidence="13"/>
<dbReference type="Pfam" id="PF01532">
    <property type="entry name" value="Glyco_hydro_47"/>
    <property type="match status" value="1"/>
</dbReference>
<dbReference type="InterPro" id="IPR012341">
    <property type="entry name" value="6hp_glycosidase-like_sf"/>
</dbReference>
<accession>A0A139IRC0</accession>
<dbReference type="AlphaFoldDB" id="A0A139IRC0"/>
<feature type="binding site" evidence="12">
    <location>
        <position position="513"/>
    </location>
    <ligand>
        <name>Ca(2+)</name>
        <dbReference type="ChEBI" id="CHEBI:29108"/>
    </ligand>
</feature>
<dbReference type="STRING" id="113226.A0A139IRC0"/>
<dbReference type="InterPro" id="IPR050749">
    <property type="entry name" value="Glycosyl_Hydrolase_47"/>
</dbReference>
<keyword evidence="15" id="KW-1185">Reference proteome</keyword>
<gene>
    <name evidence="14" type="ORF">AC579_2000</name>
</gene>
<feature type="active site" evidence="11">
    <location>
        <position position="274"/>
    </location>
</feature>
<keyword evidence="12" id="KW-0479">Metal-binding</keyword>
<dbReference type="PANTHER" id="PTHR11742">
    <property type="entry name" value="MANNOSYL-OLIGOSACCHARIDE ALPHA-1,2-MANNOSIDASE-RELATED"/>
    <property type="match status" value="1"/>
</dbReference>
<dbReference type="EMBL" id="LFZO01000025">
    <property type="protein sequence ID" value="KXT17114.1"/>
    <property type="molecule type" value="Genomic_DNA"/>
</dbReference>
<keyword evidence="12" id="KW-0106">Calcium</keyword>
<dbReference type="GO" id="GO:0005783">
    <property type="term" value="C:endoplasmic reticulum"/>
    <property type="evidence" value="ECO:0007669"/>
    <property type="project" value="TreeGrafter"/>
</dbReference>
<evidence type="ECO:0000256" key="11">
    <source>
        <dbReference type="PIRSR" id="PIRSR601382-1"/>
    </source>
</evidence>
<evidence type="ECO:0000256" key="4">
    <source>
        <dbReference type="ARBA" id="ARBA00022729"/>
    </source>
</evidence>
<dbReference type="GO" id="GO:0005975">
    <property type="term" value="P:carbohydrate metabolic process"/>
    <property type="evidence" value="ECO:0007669"/>
    <property type="project" value="InterPro"/>
</dbReference>
<evidence type="ECO:0000256" key="1">
    <source>
        <dbReference type="ARBA" id="ARBA00001913"/>
    </source>
</evidence>
<sequence>MMGVRTSPRRIVVACCTLLAFCFWYTSPLRGQRGNGVSRAVLLQRQDAVSEAFQHAWDGYSTHCFGGDTFHPVSNTCDNDFGGWGATTIDSLSTAIMLGKEDVVIRILDFISKLDFTKVAGGARIQMFEVTIRHFAGLLSAWDLLNGPYRTMVKDEALRKSLYSQMIKLGDSLSCAFDTPSGVPRNWVDPALCKSDDGTSNTVAGAGTLILEFSRLSDITGDQKYARLARRAESYLLDPHPSGYEIWPGILGSFLSVADGDLINTKGSWGSLADSFYEYLLKAYVYNSEEFPFYLERWLAAADSTIRYIGSHPYGHPEWTLMPYWEGDQTFNYMDSLSWFVGGNMILGGMVTSNVTLISYGLSIANTAGEIYHSTLTGLGGEFTGWTTDCSGDWSPNCSPENSMRITSGEFKLRPEVVETWYYAYRATKDLKYREWIWEAFESIMTHCKTETGFSAIKDVNLPGGGEKLDQQESFIFAEVFKYTWLVHLEDDRNEMHVQDGRTGSKNTWVYNTEAHPFRVVGTPV</sequence>
<comment type="caution">
    <text evidence="14">The sequence shown here is derived from an EMBL/GenBank/DDBJ whole genome shotgun (WGS) entry which is preliminary data.</text>
</comment>
<evidence type="ECO:0000256" key="10">
    <source>
        <dbReference type="ARBA" id="ARBA00048605"/>
    </source>
</evidence>
<keyword evidence="5 13" id="KW-0378">Hydrolase</keyword>
<dbReference type="PRINTS" id="PR00747">
    <property type="entry name" value="GLYHDRLASE47"/>
</dbReference>
<evidence type="ECO:0000256" key="9">
    <source>
        <dbReference type="ARBA" id="ARBA00047669"/>
    </source>
</evidence>
<evidence type="ECO:0000256" key="3">
    <source>
        <dbReference type="ARBA" id="ARBA00007658"/>
    </source>
</evidence>
<feature type="active site" evidence="11">
    <location>
        <position position="416"/>
    </location>
</feature>
<dbReference type="SUPFAM" id="SSF48225">
    <property type="entry name" value="Seven-hairpin glycosidases"/>
    <property type="match status" value="1"/>
</dbReference>
<comment type="similarity">
    <text evidence="3 13">Belongs to the glycosyl hydrolase 47 family.</text>
</comment>
<organism evidence="14 15">
    <name type="scientific">Pseudocercospora musae</name>
    <dbReference type="NCBI Taxonomy" id="113226"/>
    <lineage>
        <taxon>Eukaryota</taxon>
        <taxon>Fungi</taxon>
        <taxon>Dikarya</taxon>
        <taxon>Ascomycota</taxon>
        <taxon>Pezizomycotina</taxon>
        <taxon>Dothideomycetes</taxon>
        <taxon>Dothideomycetidae</taxon>
        <taxon>Mycosphaerellales</taxon>
        <taxon>Mycosphaerellaceae</taxon>
        <taxon>Pseudocercospora</taxon>
    </lineage>
</organism>
<dbReference type="PANTHER" id="PTHR11742:SF101">
    <property type="entry name" value="MANNOSYL-OLIGOSACCHARIDE ALPHA-1,2-MANNOSIDASE 1B"/>
    <property type="match status" value="1"/>
</dbReference>
<feature type="active site" description="Proton donor" evidence="11">
    <location>
        <position position="382"/>
    </location>
</feature>
<evidence type="ECO:0000256" key="13">
    <source>
        <dbReference type="RuleBase" id="RU361193"/>
    </source>
</evidence>
<evidence type="ECO:0000256" key="6">
    <source>
        <dbReference type="ARBA" id="ARBA00023157"/>
    </source>
</evidence>
<comment type="pathway">
    <text evidence="2">Protein modification; protein glycosylation.</text>
</comment>
<comment type="catalytic activity">
    <reaction evidence="10">
        <text>N(4)-(alpha-D-Man-(1-&gt;2)-alpha-D-Man-(1-&gt;2)-alpha-D-Man-(1-&gt;3)-[alpha-D-Man-(1-&gt;2)-alpha-D-Man-(1-&gt;3)-[alpha-D-Man-(1-&gt;2)-alpha-D-Man-(1-&gt;6)]-alpha-D-Man-(1-&gt;6)]-beta-D-Man-(1-&gt;4)-beta-D-GlcNAc-(1-&gt;4)-beta-D-GlcNAc)-L-asparaginyl-[protein] (N-glucan mannose isomer 9A1,2,3B1,2,3) + 4 H2O = N(4)-(alpha-D-Man-(1-&gt;3)-[alpha-D-Man-(1-&gt;3)-[alpha-D-Man-(1-&gt;6)]-alpha-D-Man-(1-&gt;6)]-beta-D-Man-(1-&gt;4)-beta-D-GlcNAc-(1-&gt;4)-beta-D-GlcNAc)-L-asparaginyl-[protein] (N-glucan mannose isomer 5A1,2) + 4 beta-D-mannose</text>
        <dbReference type="Rhea" id="RHEA:56008"/>
        <dbReference type="Rhea" id="RHEA-COMP:14356"/>
        <dbReference type="Rhea" id="RHEA-COMP:14367"/>
        <dbReference type="ChEBI" id="CHEBI:15377"/>
        <dbReference type="ChEBI" id="CHEBI:28563"/>
        <dbReference type="ChEBI" id="CHEBI:59087"/>
        <dbReference type="ChEBI" id="CHEBI:139493"/>
        <dbReference type="EC" id="3.2.1.113"/>
    </reaction>
</comment>
<evidence type="ECO:0000256" key="7">
    <source>
        <dbReference type="ARBA" id="ARBA00023180"/>
    </source>
</evidence>
<dbReference type="InterPro" id="IPR036026">
    <property type="entry name" value="Seven-hairpin_glycosidases"/>
</dbReference>